<evidence type="ECO:0000313" key="3">
    <source>
        <dbReference type="EMBL" id="TYK05896.1"/>
    </source>
</evidence>
<gene>
    <name evidence="3" type="ORF">E5676_scaffold1085G00060</name>
    <name evidence="2" type="ORF">E6C27_scaffold68G00220</name>
</gene>
<reference evidence="4 5" key="1">
    <citation type="submission" date="2019-08" db="EMBL/GenBank/DDBJ databases">
        <title>Draft genome sequences of two oriental melons (Cucumis melo L. var makuwa).</title>
        <authorList>
            <person name="Kwon S.-Y."/>
        </authorList>
    </citation>
    <scope>NUCLEOTIDE SEQUENCE [LARGE SCALE GENOMIC DNA]</scope>
    <source>
        <strain evidence="5">cv. Chang Bougi</strain>
        <strain evidence="4">cv. SW 3</strain>
        <tissue evidence="3">Leaf</tissue>
    </source>
</reference>
<evidence type="ECO:0000313" key="2">
    <source>
        <dbReference type="EMBL" id="KAA0037287.1"/>
    </source>
</evidence>
<sequence>MQLYCTMQEILITKKGEDEASRSKKQEKRPKVKESKDPFPLTIITPPIVQTIIPPSPLKLPKKTTSSTKSKTSLPSLKIQTSTPEKSKTTSPPRQIQTTTTSMRQEENPLALVVALPNQTLPVPDLNNPSTNQGDVELYQESFEDSLCDLFTPIEDKIKDLKEASLVPVSKEVLENAIDDPLLKCKGFPMRQYKTLMNYIHAAIVRLVLTLIYPLKLEEPFIKFDVN</sequence>
<name>A0A5D3C6C6_CUCMM</name>
<accession>A0A5D3C6C6</accession>
<evidence type="ECO:0000313" key="4">
    <source>
        <dbReference type="Proteomes" id="UP000321393"/>
    </source>
</evidence>
<evidence type="ECO:0000313" key="5">
    <source>
        <dbReference type="Proteomes" id="UP000321947"/>
    </source>
</evidence>
<dbReference type="Proteomes" id="UP000321393">
    <property type="component" value="Unassembled WGS sequence"/>
</dbReference>
<feature type="compositionally biased region" description="Basic and acidic residues" evidence="1">
    <location>
        <begin position="12"/>
        <end position="24"/>
    </location>
</feature>
<organism evidence="3 5">
    <name type="scientific">Cucumis melo var. makuwa</name>
    <name type="common">Oriental melon</name>
    <dbReference type="NCBI Taxonomy" id="1194695"/>
    <lineage>
        <taxon>Eukaryota</taxon>
        <taxon>Viridiplantae</taxon>
        <taxon>Streptophyta</taxon>
        <taxon>Embryophyta</taxon>
        <taxon>Tracheophyta</taxon>
        <taxon>Spermatophyta</taxon>
        <taxon>Magnoliopsida</taxon>
        <taxon>eudicotyledons</taxon>
        <taxon>Gunneridae</taxon>
        <taxon>Pentapetalae</taxon>
        <taxon>rosids</taxon>
        <taxon>fabids</taxon>
        <taxon>Cucurbitales</taxon>
        <taxon>Cucurbitaceae</taxon>
        <taxon>Benincaseae</taxon>
        <taxon>Cucumis</taxon>
    </lineage>
</organism>
<feature type="compositionally biased region" description="Polar residues" evidence="1">
    <location>
        <begin position="94"/>
        <end position="103"/>
    </location>
</feature>
<comment type="caution">
    <text evidence="3">The sequence shown here is derived from an EMBL/GenBank/DDBJ whole genome shotgun (WGS) entry which is preliminary data.</text>
</comment>
<dbReference type="EMBL" id="SSTE01019012">
    <property type="protein sequence ID" value="KAA0037287.1"/>
    <property type="molecule type" value="Genomic_DNA"/>
</dbReference>
<feature type="compositionally biased region" description="Low complexity" evidence="1">
    <location>
        <begin position="63"/>
        <end position="93"/>
    </location>
</feature>
<feature type="compositionally biased region" description="Low complexity" evidence="1">
    <location>
        <begin position="40"/>
        <end position="53"/>
    </location>
</feature>
<evidence type="ECO:0000256" key="1">
    <source>
        <dbReference type="SAM" id="MobiDB-lite"/>
    </source>
</evidence>
<dbReference type="Proteomes" id="UP000321947">
    <property type="component" value="Unassembled WGS sequence"/>
</dbReference>
<protein>
    <submittedName>
        <fullName evidence="3">Uncharacterized protein</fullName>
    </submittedName>
</protein>
<dbReference type="EMBL" id="SSTD01013645">
    <property type="protein sequence ID" value="TYK05896.1"/>
    <property type="molecule type" value="Genomic_DNA"/>
</dbReference>
<proteinExistence type="predicted"/>
<dbReference type="AlphaFoldDB" id="A0A5D3C6C6"/>
<feature type="region of interest" description="Disordered" evidence="1">
    <location>
        <begin position="12"/>
        <end position="104"/>
    </location>
</feature>